<dbReference type="GO" id="GO:0005829">
    <property type="term" value="C:cytosol"/>
    <property type="evidence" value="ECO:0007669"/>
    <property type="project" value="TreeGrafter"/>
</dbReference>
<organism evidence="6 7">
    <name type="scientific">Methylocystis bryophila</name>
    <dbReference type="NCBI Taxonomy" id="655015"/>
    <lineage>
        <taxon>Bacteria</taxon>
        <taxon>Pseudomonadati</taxon>
        <taxon>Pseudomonadota</taxon>
        <taxon>Alphaproteobacteria</taxon>
        <taxon>Hyphomicrobiales</taxon>
        <taxon>Methylocystaceae</taxon>
        <taxon>Methylocystis</taxon>
    </lineage>
</organism>
<dbReference type="InterPro" id="IPR002187">
    <property type="entry name" value="N-reg_PII"/>
</dbReference>
<protein>
    <recommendedName>
        <fullName evidence="2">Nitrogen regulatory protein P-II</fullName>
    </recommendedName>
</protein>
<dbReference type="InterPro" id="IPR017918">
    <property type="entry name" value="N-reg_PII_CS"/>
</dbReference>
<dbReference type="PRINTS" id="PR00340">
    <property type="entry name" value="PIIGLNB"/>
</dbReference>
<evidence type="ECO:0000313" key="6">
    <source>
        <dbReference type="EMBL" id="ARN82600.1"/>
    </source>
</evidence>
<dbReference type="GO" id="GO:0006808">
    <property type="term" value="P:regulation of nitrogen utilization"/>
    <property type="evidence" value="ECO:0007669"/>
    <property type="project" value="InterPro"/>
</dbReference>
<evidence type="ECO:0000256" key="1">
    <source>
        <dbReference type="ARBA" id="ARBA00011233"/>
    </source>
</evidence>
<dbReference type="PANTHER" id="PTHR30115:SF11">
    <property type="entry name" value="NITROGEN REGULATORY PROTEIN P-II HOMOLOG"/>
    <property type="match status" value="1"/>
</dbReference>
<dbReference type="KEGG" id="mbry:B1812_17595"/>
<dbReference type="STRING" id="655015.B1812_17595"/>
<accession>A0A1W6MYC8</accession>
<name>A0A1W6MYC8_9HYPH</name>
<proteinExistence type="inferred from homology"/>
<evidence type="ECO:0000256" key="3">
    <source>
        <dbReference type="ARBA" id="ARBA00025238"/>
    </source>
</evidence>
<feature type="modified residue" description="O-UMP-tyrosine" evidence="4">
    <location>
        <position position="51"/>
    </location>
</feature>
<dbReference type="RefSeq" id="WP_085772731.1">
    <property type="nucleotide sequence ID" value="NZ_AP027149.1"/>
</dbReference>
<reference evidence="6 7" key="1">
    <citation type="submission" date="2017-02" db="EMBL/GenBank/DDBJ databases">
        <authorList>
            <person name="Peterson S.W."/>
        </authorList>
    </citation>
    <scope>NUCLEOTIDE SEQUENCE [LARGE SCALE GENOMIC DNA]</scope>
    <source>
        <strain evidence="6 7">S285</strain>
    </source>
</reference>
<comment type="similarity">
    <text evidence="5">Belongs to the P(II) protein family.</text>
</comment>
<dbReference type="Proteomes" id="UP000193978">
    <property type="component" value="Chromosome"/>
</dbReference>
<keyword evidence="4" id="KW-0597">Phosphoprotein</keyword>
<evidence type="ECO:0000256" key="4">
    <source>
        <dbReference type="PIRSR" id="PIRSR602187-50"/>
    </source>
</evidence>
<dbReference type="Pfam" id="PF00543">
    <property type="entry name" value="P-II"/>
    <property type="match status" value="1"/>
</dbReference>
<gene>
    <name evidence="6" type="ORF">B1812_17595</name>
</gene>
<dbReference type="SMART" id="SM00938">
    <property type="entry name" value="P-II"/>
    <property type="match status" value="1"/>
</dbReference>
<evidence type="ECO:0000256" key="5">
    <source>
        <dbReference type="RuleBase" id="RU003936"/>
    </source>
</evidence>
<evidence type="ECO:0000256" key="2">
    <source>
        <dbReference type="ARBA" id="ARBA00015681"/>
    </source>
</evidence>
<dbReference type="InterPro" id="IPR011322">
    <property type="entry name" value="N-reg_PII-like_a/b"/>
</dbReference>
<dbReference type="EMBL" id="CP019948">
    <property type="protein sequence ID" value="ARN82600.1"/>
    <property type="molecule type" value="Genomic_DNA"/>
</dbReference>
<comment type="subunit">
    <text evidence="1">Homotrimer.</text>
</comment>
<dbReference type="GO" id="GO:0005524">
    <property type="term" value="F:ATP binding"/>
    <property type="evidence" value="ECO:0007669"/>
    <property type="project" value="TreeGrafter"/>
</dbReference>
<dbReference type="PROSITE" id="PS51343">
    <property type="entry name" value="PII_GLNB_DOM"/>
    <property type="match status" value="1"/>
</dbReference>
<sequence>MKVVVAIIKPFKLTDVHDALHAIGVHGLTVYEAKGHGHQKGHSEIYRSVEYVAHYLSKLRVEVIVADERVDKVVATISTAARTGQTGDGKIFIQAIEKVVRIRNGEADEAAL</sequence>
<comment type="function">
    <text evidence="3">In nitrogen-limiting conditions, when the ratio of Gln to 2-ketoglutarate decreases, P-II is uridylylated to P-II-UMP. P-II-UMP allows the deadenylation of glutamine synthetase (GS), thus activating the enzyme. Conversely, in nitrogen excess P-II is deuridylated and promotes the adenylation of GS. P-II indirectly controls the transcription of the GS gene (glnA). P-II prevents NR-II-catalyzed conversion of NR-I to NR-I-phosphate, the transcriptional activator of glnA. When P-II is uridylylated to P-II-UMP, these events are reversed.</text>
</comment>
<dbReference type="AlphaFoldDB" id="A0A1W6MYC8"/>
<evidence type="ECO:0000313" key="7">
    <source>
        <dbReference type="Proteomes" id="UP000193978"/>
    </source>
</evidence>
<dbReference type="PROSITE" id="PS00638">
    <property type="entry name" value="PII_GLNB_CTER"/>
    <property type="match status" value="1"/>
</dbReference>
<dbReference type="SUPFAM" id="SSF54913">
    <property type="entry name" value="GlnB-like"/>
    <property type="match status" value="1"/>
</dbReference>
<dbReference type="GO" id="GO:0030234">
    <property type="term" value="F:enzyme regulator activity"/>
    <property type="evidence" value="ECO:0007669"/>
    <property type="project" value="InterPro"/>
</dbReference>
<keyword evidence="7" id="KW-1185">Reference proteome</keyword>
<dbReference type="Gene3D" id="3.30.70.120">
    <property type="match status" value="1"/>
</dbReference>
<dbReference type="PANTHER" id="PTHR30115">
    <property type="entry name" value="NITROGEN REGULATORY PROTEIN P-II"/>
    <property type="match status" value="1"/>
</dbReference>
<dbReference type="InterPro" id="IPR015867">
    <property type="entry name" value="N-reg_PII/ATP_PRibTrfase_C"/>
</dbReference>
<dbReference type="OrthoDB" id="9802729at2"/>